<accession>A4J2P0</accession>
<gene>
    <name evidence="2" type="ordered locus">Dred_0805</name>
</gene>
<organism evidence="2 3">
    <name type="scientific">Desulforamulus reducens (strain ATCC BAA-1160 / DSM 100696 / MI-1)</name>
    <name type="common">Desulfotomaculum reducens</name>
    <dbReference type="NCBI Taxonomy" id="349161"/>
    <lineage>
        <taxon>Bacteria</taxon>
        <taxon>Bacillati</taxon>
        <taxon>Bacillota</taxon>
        <taxon>Clostridia</taxon>
        <taxon>Eubacteriales</taxon>
        <taxon>Peptococcaceae</taxon>
        <taxon>Desulforamulus</taxon>
    </lineage>
</organism>
<dbReference type="STRING" id="349161.Dred_0805"/>
<dbReference type="EMBL" id="CP000612">
    <property type="protein sequence ID" value="ABO49343.1"/>
    <property type="molecule type" value="Genomic_DNA"/>
</dbReference>
<dbReference type="HOGENOM" id="CLU_962182_0_0_9"/>
<dbReference type="RefSeq" id="WP_011877178.1">
    <property type="nucleotide sequence ID" value="NC_009253.1"/>
</dbReference>
<evidence type="ECO:0008006" key="4">
    <source>
        <dbReference type="Google" id="ProtNLM"/>
    </source>
</evidence>
<sequence>MWVSLFAFLAVVCLGIGIIYQKDYSKLKELLSGKSSVKVDDKSSILDELWGTPPDTRKATLNQAMVGLVLGFMAGEFISSTVALLLAPSGFVLGPRIYELAVRGYKRKKFRTLFTRAVSDMAVVARNSTILEGIAHVAENAKPPVSDIFSYISESIQKGEKDYLAIIKAAEVYNVPELLPLADSVRIIADLGGGKRAPEILTSAAEMVKHQNRFIDKVNIAVSEMLWDAAISMLILVACFAWLALPEDSVYRLSLSKHPMLLAAGFGSLIICWVFIFAELKKFKSKCGL</sequence>
<feature type="transmembrane region" description="Helical" evidence="1">
    <location>
        <begin position="64"/>
        <end position="87"/>
    </location>
</feature>
<keyword evidence="1" id="KW-1133">Transmembrane helix</keyword>
<dbReference type="AlphaFoldDB" id="A4J2P0"/>
<name>A4J2P0_DESRM</name>
<keyword evidence="1" id="KW-0812">Transmembrane</keyword>
<reference evidence="2 3" key="1">
    <citation type="submission" date="2007-03" db="EMBL/GenBank/DDBJ databases">
        <title>Complete sequence of Desulfotomaculum reducens MI-1.</title>
        <authorList>
            <consortium name="US DOE Joint Genome Institute"/>
            <person name="Copeland A."/>
            <person name="Lucas S."/>
            <person name="Lapidus A."/>
            <person name="Barry K."/>
            <person name="Detter J.C."/>
            <person name="Glavina del Rio T."/>
            <person name="Hammon N."/>
            <person name="Israni S."/>
            <person name="Dalin E."/>
            <person name="Tice H."/>
            <person name="Pitluck S."/>
            <person name="Sims D."/>
            <person name="Brettin T."/>
            <person name="Bruce D."/>
            <person name="Han C."/>
            <person name="Tapia R."/>
            <person name="Schmutz J."/>
            <person name="Larimer F."/>
            <person name="Land M."/>
            <person name="Hauser L."/>
            <person name="Kyrpides N."/>
            <person name="Kim E."/>
            <person name="Tebo B.M."/>
            <person name="Richardson P."/>
        </authorList>
    </citation>
    <scope>NUCLEOTIDE SEQUENCE [LARGE SCALE GENOMIC DNA]</scope>
    <source>
        <strain evidence="2 3">MI-1</strain>
    </source>
</reference>
<evidence type="ECO:0000313" key="3">
    <source>
        <dbReference type="Proteomes" id="UP000001556"/>
    </source>
</evidence>
<protein>
    <recommendedName>
        <fullName evidence="4">Type II secretion system protein GspF domain-containing protein</fullName>
    </recommendedName>
</protein>
<proteinExistence type="predicted"/>
<dbReference type="Proteomes" id="UP000001556">
    <property type="component" value="Chromosome"/>
</dbReference>
<keyword evidence="3" id="KW-1185">Reference proteome</keyword>
<dbReference type="OrthoDB" id="1808935at2"/>
<evidence type="ECO:0000256" key="1">
    <source>
        <dbReference type="SAM" id="Phobius"/>
    </source>
</evidence>
<feature type="transmembrane region" description="Helical" evidence="1">
    <location>
        <begin position="260"/>
        <end position="280"/>
    </location>
</feature>
<dbReference type="KEGG" id="drm:Dred_0805"/>
<feature type="transmembrane region" description="Helical" evidence="1">
    <location>
        <begin position="225"/>
        <end position="245"/>
    </location>
</feature>
<evidence type="ECO:0000313" key="2">
    <source>
        <dbReference type="EMBL" id="ABO49343.1"/>
    </source>
</evidence>
<keyword evidence="1" id="KW-0472">Membrane</keyword>